<evidence type="ECO:0000313" key="3">
    <source>
        <dbReference type="Proteomes" id="UP000059680"/>
    </source>
</evidence>
<reference evidence="2 3" key="3">
    <citation type="journal article" date="2013" name="Rice">
        <title>Improvement of the Oryza sativa Nipponbare reference genome using next generation sequence and optical map data.</title>
        <authorList>
            <person name="Kawahara Y."/>
            <person name="de la Bastide M."/>
            <person name="Hamilton J.P."/>
            <person name="Kanamori H."/>
            <person name="McCombie W.R."/>
            <person name="Ouyang S."/>
            <person name="Schwartz D.C."/>
            <person name="Tanaka T."/>
            <person name="Wu J."/>
            <person name="Zhou S."/>
            <person name="Childs K.L."/>
            <person name="Davidson R.M."/>
            <person name="Lin H."/>
            <person name="Quesada-Ocampo L."/>
            <person name="Vaillancourt B."/>
            <person name="Sakai H."/>
            <person name="Lee S.S."/>
            <person name="Kim J."/>
            <person name="Numa H."/>
            <person name="Itoh T."/>
            <person name="Buell C.R."/>
            <person name="Matsumoto T."/>
        </authorList>
    </citation>
    <scope>NUCLEOTIDE SEQUENCE [LARGE SCALE GENOMIC DNA]</scope>
    <source>
        <strain evidence="3">cv. Nipponbare</strain>
    </source>
</reference>
<accession>A0A0P0X7N6</accession>
<reference evidence="3" key="1">
    <citation type="journal article" date="2005" name="Nature">
        <title>The map-based sequence of the rice genome.</title>
        <authorList>
            <consortium name="International rice genome sequencing project (IRGSP)"/>
            <person name="Matsumoto T."/>
            <person name="Wu J."/>
            <person name="Kanamori H."/>
            <person name="Katayose Y."/>
            <person name="Fujisawa M."/>
            <person name="Namiki N."/>
            <person name="Mizuno H."/>
            <person name="Yamamoto K."/>
            <person name="Antonio B.A."/>
            <person name="Baba T."/>
            <person name="Sakata K."/>
            <person name="Nagamura Y."/>
            <person name="Aoki H."/>
            <person name="Arikawa K."/>
            <person name="Arita K."/>
            <person name="Bito T."/>
            <person name="Chiden Y."/>
            <person name="Fujitsuka N."/>
            <person name="Fukunaka R."/>
            <person name="Hamada M."/>
            <person name="Harada C."/>
            <person name="Hayashi A."/>
            <person name="Hijishita S."/>
            <person name="Honda M."/>
            <person name="Hosokawa S."/>
            <person name="Ichikawa Y."/>
            <person name="Idonuma A."/>
            <person name="Iijima M."/>
            <person name="Ikeda M."/>
            <person name="Ikeno M."/>
            <person name="Ito K."/>
            <person name="Ito S."/>
            <person name="Ito T."/>
            <person name="Ito Y."/>
            <person name="Ito Y."/>
            <person name="Iwabuchi A."/>
            <person name="Kamiya K."/>
            <person name="Karasawa W."/>
            <person name="Kurita K."/>
            <person name="Katagiri S."/>
            <person name="Kikuta A."/>
            <person name="Kobayashi H."/>
            <person name="Kobayashi N."/>
            <person name="Machita K."/>
            <person name="Maehara T."/>
            <person name="Masukawa M."/>
            <person name="Mizubayashi T."/>
            <person name="Mukai Y."/>
            <person name="Nagasaki H."/>
            <person name="Nagata Y."/>
            <person name="Naito S."/>
            <person name="Nakashima M."/>
            <person name="Nakama Y."/>
            <person name="Nakamichi Y."/>
            <person name="Nakamura M."/>
            <person name="Meguro A."/>
            <person name="Negishi M."/>
            <person name="Ohta I."/>
            <person name="Ohta T."/>
            <person name="Okamoto M."/>
            <person name="Ono N."/>
            <person name="Saji S."/>
            <person name="Sakaguchi M."/>
            <person name="Sakai K."/>
            <person name="Shibata M."/>
            <person name="Shimokawa T."/>
            <person name="Song J."/>
            <person name="Takazaki Y."/>
            <person name="Terasawa K."/>
            <person name="Tsugane M."/>
            <person name="Tsuji K."/>
            <person name="Ueda S."/>
            <person name="Waki K."/>
            <person name="Yamagata H."/>
            <person name="Yamamoto M."/>
            <person name="Yamamoto S."/>
            <person name="Yamane H."/>
            <person name="Yoshiki S."/>
            <person name="Yoshihara R."/>
            <person name="Yukawa K."/>
            <person name="Zhong H."/>
            <person name="Yano M."/>
            <person name="Yuan Q."/>
            <person name="Ouyang S."/>
            <person name="Liu J."/>
            <person name="Jones K.M."/>
            <person name="Gansberger K."/>
            <person name="Moffat K."/>
            <person name="Hill J."/>
            <person name="Bera J."/>
            <person name="Fadrosh D."/>
            <person name="Jin S."/>
            <person name="Johri S."/>
            <person name="Kim M."/>
            <person name="Overton L."/>
            <person name="Reardon M."/>
            <person name="Tsitrin T."/>
            <person name="Vuong H."/>
            <person name="Weaver B."/>
            <person name="Ciecko A."/>
            <person name="Tallon L."/>
            <person name="Jackson J."/>
            <person name="Pai G."/>
            <person name="Aken S.V."/>
            <person name="Utterback T."/>
            <person name="Reidmuller S."/>
            <person name="Feldblyum T."/>
            <person name="Hsiao J."/>
            <person name="Zismann V."/>
            <person name="Iobst S."/>
            <person name="de Vazeille A.R."/>
            <person name="Buell C.R."/>
            <person name="Ying K."/>
            <person name="Li Y."/>
            <person name="Lu T."/>
            <person name="Huang Y."/>
            <person name="Zhao Q."/>
            <person name="Feng Q."/>
            <person name="Zhang L."/>
            <person name="Zhu J."/>
            <person name="Weng Q."/>
            <person name="Mu J."/>
            <person name="Lu Y."/>
            <person name="Fan D."/>
            <person name="Liu Y."/>
            <person name="Guan J."/>
            <person name="Zhang Y."/>
            <person name="Yu S."/>
            <person name="Liu X."/>
            <person name="Zhang Y."/>
            <person name="Hong G."/>
            <person name="Han B."/>
            <person name="Choisne N."/>
            <person name="Demange N."/>
            <person name="Orjeda G."/>
            <person name="Samain S."/>
            <person name="Cattolico L."/>
            <person name="Pelletier E."/>
            <person name="Couloux A."/>
            <person name="Segurens B."/>
            <person name="Wincker P."/>
            <person name="D'Hont A."/>
            <person name="Scarpelli C."/>
            <person name="Weissenbach J."/>
            <person name="Salanoubat M."/>
            <person name="Quetier F."/>
            <person name="Yu Y."/>
            <person name="Kim H.R."/>
            <person name="Rambo T."/>
            <person name="Currie J."/>
            <person name="Collura K."/>
            <person name="Luo M."/>
            <person name="Yang T."/>
            <person name="Ammiraju J.S.S."/>
            <person name="Engler F."/>
            <person name="Soderlund C."/>
            <person name="Wing R.A."/>
            <person name="Palmer L.E."/>
            <person name="de la Bastide M."/>
            <person name="Spiegel L."/>
            <person name="Nascimento L."/>
            <person name="Zutavern T."/>
            <person name="O'Shaughnessy A."/>
            <person name="Dike S."/>
            <person name="Dedhia N."/>
            <person name="Preston R."/>
            <person name="Balija V."/>
            <person name="McCombie W.R."/>
            <person name="Chow T."/>
            <person name="Chen H."/>
            <person name="Chung M."/>
            <person name="Chen C."/>
            <person name="Shaw J."/>
            <person name="Wu H."/>
            <person name="Hsiao K."/>
            <person name="Chao Y."/>
            <person name="Chu M."/>
            <person name="Cheng C."/>
            <person name="Hour A."/>
            <person name="Lee P."/>
            <person name="Lin S."/>
            <person name="Lin Y."/>
            <person name="Liou J."/>
            <person name="Liu S."/>
            <person name="Hsing Y."/>
            <person name="Raghuvanshi S."/>
            <person name="Mohanty A."/>
            <person name="Bharti A.K."/>
            <person name="Gaur A."/>
            <person name="Gupta V."/>
            <person name="Kumar D."/>
            <person name="Ravi V."/>
            <person name="Vij S."/>
            <person name="Kapur A."/>
            <person name="Khurana P."/>
            <person name="Khurana P."/>
            <person name="Khurana J.P."/>
            <person name="Tyagi A.K."/>
            <person name="Gaikwad K."/>
            <person name="Singh A."/>
            <person name="Dalal V."/>
            <person name="Srivastava S."/>
            <person name="Dixit A."/>
            <person name="Pal A.K."/>
            <person name="Ghazi I.A."/>
            <person name="Yadav M."/>
            <person name="Pandit A."/>
            <person name="Bhargava A."/>
            <person name="Sureshbabu K."/>
            <person name="Batra K."/>
            <person name="Sharma T.R."/>
            <person name="Mohapatra T."/>
            <person name="Singh N.K."/>
            <person name="Messing J."/>
            <person name="Nelson A.B."/>
            <person name="Fuks G."/>
            <person name="Kavchok S."/>
            <person name="Keizer G."/>
            <person name="Linton E."/>
            <person name="Llaca V."/>
            <person name="Song R."/>
            <person name="Tanyolac B."/>
            <person name="Young S."/>
            <person name="Ho-Il K."/>
            <person name="Hahn J.H."/>
            <person name="Sangsakoo G."/>
            <person name="Vanavichit A."/>
            <person name="de Mattos Luiz.A.T."/>
            <person name="Zimmer P.D."/>
            <person name="Malone G."/>
            <person name="Dellagostin O."/>
            <person name="de Oliveira A.C."/>
            <person name="Bevan M."/>
            <person name="Bancroft I."/>
            <person name="Minx P."/>
            <person name="Cordum H."/>
            <person name="Wilson R."/>
            <person name="Cheng Z."/>
            <person name="Jin W."/>
            <person name="Jiang J."/>
            <person name="Leong S.A."/>
            <person name="Iwama H."/>
            <person name="Gojobori T."/>
            <person name="Itoh T."/>
            <person name="Niimura Y."/>
            <person name="Fujii Y."/>
            <person name="Habara T."/>
            <person name="Sakai H."/>
            <person name="Sato Y."/>
            <person name="Wilson G."/>
            <person name="Kumar K."/>
            <person name="McCouch S."/>
            <person name="Juretic N."/>
            <person name="Hoen D."/>
            <person name="Wright S."/>
            <person name="Bruskiewich R."/>
            <person name="Bureau T."/>
            <person name="Miyao A."/>
            <person name="Hirochika H."/>
            <person name="Nishikawa T."/>
            <person name="Kadowaki K."/>
            <person name="Sugiura M."/>
            <person name="Burr B."/>
            <person name="Sasaki T."/>
        </authorList>
    </citation>
    <scope>NUCLEOTIDE SEQUENCE [LARGE SCALE GENOMIC DNA]</scope>
    <source>
        <strain evidence="3">cv. Nipponbare</strain>
    </source>
</reference>
<name>A0A0P0X7N6_ORYSJ</name>
<reference evidence="2 3" key="2">
    <citation type="journal article" date="2013" name="Plant Cell Physiol.">
        <title>Rice Annotation Project Database (RAP-DB): an integrative and interactive database for rice genomics.</title>
        <authorList>
            <person name="Sakai H."/>
            <person name="Lee S.S."/>
            <person name="Tanaka T."/>
            <person name="Numa H."/>
            <person name="Kim J."/>
            <person name="Kawahara Y."/>
            <person name="Wakimoto H."/>
            <person name="Yang C.C."/>
            <person name="Iwamoto M."/>
            <person name="Abe T."/>
            <person name="Yamada Y."/>
            <person name="Muto A."/>
            <person name="Inokuchi H."/>
            <person name="Ikemura T."/>
            <person name="Matsumoto T."/>
            <person name="Sasaki T."/>
            <person name="Itoh T."/>
        </authorList>
    </citation>
    <scope>NUCLEOTIDE SEQUENCE [LARGE SCALE GENOMIC DNA]</scope>
    <source>
        <strain evidence="3">cv. Nipponbare</strain>
    </source>
</reference>
<dbReference type="InParanoid" id="A0A0P0X7N6"/>
<proteinExistence type="predicted"/>
<keyword evidence="3" id="KW-1185">Reference proteome</keyword>
<organism evidence="2 3">
    <name type="scientific">Oryza sativa subsp. japonica</name>
    <name type="common">Rice</name>
    <dbReference type="NCBI Taxonomy" id="39947"/>
    <lineage>
        <taxon>Eukaryota</taxon>
        <taxon>Viridiplantae</taxon>
        <taxon>Streptophyta</taxon>
        <taxon>Embryophyta</taxon>
        <taxon>Tracheophyta</taxon>
        <taxon>Spermatophyta</taxon>
        <taxon>Magnoliopsida</taxon>
        <taxon>Liliopsida</taxon>
        <taxon>Poales</taxon>
        <taxon>Poaceae</taxon>
        <taxon>BOP clade</taxon>
        <taxon>Oryzoideae</taxon>
        <taxon>Oryzeae</taxon>
        <taxon>Oryzinae</taxon>
        <taxon>Oryza</taxon>
        <taxon>Oryza sativa</taxon>
    </lineage>
</organism>
<gene>
    <name evidence="2" type="ordered locus">Os07g0554501</name>
    <name evidence="2" type="ORF">OSNPB_070554501</name>
</gene>
<feature type="region of interest" description="Disordered" evidence="1">
    <location>
        <begin position="1"/>
        <end position="23"/>
    </location>
</feature>
<sequence>MAKEGAAPPRGHHPPVPPRSRHRSACFSFSACCLRYSNSCVIEWEKADAITRRSSAEIPEVWRLEDTPACELNGRVGRIGRRQFYPADAVYLMHMHARQPVAPHD</sequence>
<dbReference type="Proteomes" id="UP000059680">
    <property type="component" value="Chromosome 7"/>
</dbReference>
<protein>
    <submittedName>
        <fullName evidence="2">Os07g0554501 protein</fullName>
    </submittedName>
</protein>
<dbReference type="AlphaFoldDB" id="A0A0P0X7N6"/>
<evidence type="ECO:0000256" key="1">
    <source>
        <dbReference type="SAM" id="MobiDB-lite"/>
    </source>
</evidence>
<evidence type="ECO:0000313" key="2">
    <source>
        <dbReference type="EMBL" id="BAT02080.1"/>
    </source>
</evidence>
<dbReference type="PaxDb" id="39947-A0A0P0X7N6"/>
<dbReference type="EMBL" id="AP014963">
    <property type="protein sequence ID" value="BAT02080.1"/>
    <property type="molecule type" value="Genomic_DNA"/>
</dbReference>